<feature type="transmembrane region" description="Helical" evidence="1">
    <location>
        <begin position="275"/>
        <end position="297"/>
    </location>
</feature>
<accession>A0A2U3MYA0</accession>
<feature type="transmembrane region" description="Helical" evidence="1">
    <location>
        <begin position="220"/>
        <end position="239"/>
    </location>
</feature>
<feature type="transmembrane region" description="Helical" evidence="1">
    <location>
        <begin position="124"/>
        <end position="141"/>
    </location>
</feature>
<feature type="transmembrane region" description="Helical" evidence="1">
    <location>
        <begin position="177"/>
        <end position="200"/>
    </location>
</feature>
<feature type="domain" description="Acyltransferase 3" evidence="2">
    <location>
        <begin position="3"/>
        <end position="297"/>
    </location>
</feature>
<organism evidence="3 4">
    <name type="scientific">Acinetobacter stercoris</name>
    <dbReference type="NCBI Taxonomy" id="2126983"/>
    <lineage>
        <taxon>Bacteria</taxon>
        <taxon>Pseudomonadati</taxon>
        <taxon>Pseudomonadota</taxon>
        <taxon>Gammaproteobacteria</taxon>
        <taxon>Moraxellales</taxon>
        <taxon>Moraxellaceae</taxon>
        <taxon>Acinetobacter</taxon>
    </lineage>
</organism>
<feature type="transmembrane region" description="Helical" evidence="1">
    <location>
        <begin position="38"/>
        <end position="57"/>
    </location>
</feature>
<keyword evidence="1" id="KW-1133">Transmembrane helix</keyword>
<feature type="transmembrane region" description="Helical" evidence="1">
    <location>
        <begin position="62"/>
        <end position="80"/>
    </location>
</feature>
<dbReference type="InterPro" id="IPR002656">
    <property type="entry name" value="Acyl_transf_3_dom"/>
</dbReference>
<keyword evidence="3" id="KW-0808">Transferase</keyword>
<evidence type="ECO:0000313" key="4">
    <source>
        <dbReference type="Proteomes" id="UP000245974"/>
    </source>
</evidence>
<dbReference type="GO" id="GO:0016747">
    <property type="term" value="F:acyltransferase activity, transferring groups other than amino-acyl groups"/>
    <property type="evidence" value="ECO:0007669"/>
    <property type="project" value="InterPro"/>
</dbReference>
<reference evidence="4" key="1">
    <citation type="submission" date="2018-03" db="EMBL/GenBank/DDBJ databases">
        <authorList>
            <person name="Blom J."/>
        </authorList>
    </citation>
    <scope>NUCLEOTIDE SEQUENCE [LARGE SCALE GENOMIC DNA]</scope>
    <source>
        <strain evidence="4">KPC-SM-21</strain>
    </source>
</reference>
<dbReference type="Proteomes" id="UP000245974">
    <property type="component" value="Unassembled WGS sequence"/>
</dbReference>
<dbReference type="AlphaFoldDB" id="A0A2U3MYA0"/>
<feature type="transmembrane region" description="Helical" evidence="1">
    <location>
        <begin position="251"/>
        <end position="269"/>
    </location>
</feature>
<protein>
    <submittedName>
        <fullName evidence="3">Acyltransferase family protein</fullName>
    </submittedName>
</protein>
<dbReference type="PANTHER" id="PTHR37312">
    <property type="entry name" value="MEMBRANE-BOUND ACYLTRANSFERASE YKRP-RELATED"/>
    <property type="match status" value="1"/>
</dbReference>
<keyword evidence="3" id="KW-0012">Acyltransferase</keyword>
<feature type="transmembrane region" description="Helical" evidence="1">
    <location>
        <begin position="100"/>
        <end position="119"/>
    </location>
</feature>
<dbReference type="InParanoid" id="A0A2U3MYA0"/>
<dbReference type="FunCoup" id="A0A2U3MYA0">
    <property type="interactions" value="16"/>
</dbReference>
<evidence type="ECO:0000313" key="3">
    <source>
        <dbReference type="EMBL" id="SPL70407.1"/>
    </source>
</evidence>
<dbReference type="PANTHER" id="PTHR37312:SF1">
    <property type="entry name" value="MEMBRANE-BOUND ACYLTRANSFERASE YKRP-RELATED"/>
    <property type="match status" value="1"/>
</dbReference>
<keyword evidence="1" id="KW-0812">Transmembrane</keyword>
<proteinExistence type="predicted"/>
<feature type="transmembrane region" description="Helical" evidence="1">
    <location>
        <begin position="147"/>
        <end position="165"/>
    </location>
</feature>
<name>A0A2U3MYA0_9GAMM</name>
<dbReference type="RefSeq" id="WP_121973881.1">
    <property type="nucleotide sequence ID" value="NZ_OOGT01000058.1"/>
</dbReference>
<dbReference type="OrthoDB" id="6623990at2"/>
<evidence type="ECO:0000259" key="2">
    <source>
        <dbReference type="Pfam" id="PF01757"/>
    </source>
</evidence>
<sequence>MRNHYLDTSKAILIFLVVFGHFIEQMIGWRQITSHTVLGVIYFVHMPAFIFISGLLFKDNNWIKNIIFFLSLYLPFQFLYPAFDAIWTGQIRFNWFERPYWILWYMLGMMVWTALTHFLIRTPFPVLISVFLSLLVGLSPWNNYQYSIGRIFTFLPFFVVGCVYGKQIIQVIQQYRYATIAGMLILSIITVLVYSTQINRFWLYGSLSYSQLKVTDWDGILIRAAILCISALGVFALFGCAKRLENHFIKLGSNTLAVYLLHGFVVILITKYCHLHFNIFVNILICAMLSILTCLILQQQMFDRLLRKLSLWLIKPVEYFGRQKEH</sequence>
<keyword evidence="1" id="KW-0472">Membrane</keyword>
<feature type="transmembrane region" description="Helical" evidence="1">
    <location>
        <begin position="12"/>
        <end position="32"/>
    </location>
</feature>
<dbReference type="EMBL" id="OOGT01000058">
    <property type="protein sequence ID" value="SPL70407.1"/>
    <property type="molecule type" value="Genomic_DNA"/>
</dbReference>
<evidence type="ECO:0000256" key="1">
    <source>
        <dbReference type="SAM" id="Phobius"/>
    </source>
</evidence>
<dbReference type="Pfam" id="PF01757">
    <property type="entry name" value="Acyl_transf_3"/>
    <property type="match status" value="1"/>
</dbReference>
<dbReference type="InterPro" id="IPR052734">
    <property type="entry name" value="Nod_factor_acetyltransferase"/>
</dbReference>
<gene>
    <name evidence="3" type="ORF">KPC_1585</name>
</gene>
<keyword evidence="4" id="KW-1185">Reference proteome</keyword>